<sequence>VSRGAPSITGCRYTQIHTHPRPDAALIRGAERTALRVRQDAEYLTSSYMFCFDKLTIKLFLSERKNQISSSPRQMFSQNAALIISETCVKTYLAQKPELKPFLSLILSERVPAHFV</sequence>
<reference evidence="1" key="2">
    <citation type="submission" date="2025-09" db="UniProtKB">
        <authorList>
            <consortium name="Ensembl"/>
        </authorList>
    </citation>
    <scope>IDENTIFICATION</scope>
</reference>
<accession>A0A3B3TZI1</accession>
<dbReference type="AlphaFoldDB" id="A0A3B3TZI1"/>
<reference evidence="1" key="1">
    <citation type="submission" date="2025-08" db="UniProtKB">
        <authorList>
            <consortium name="Ensembl"/>
        </authorList>
    </citation>
    <scope>IDENTIFICATION</scope>
</reference>
<keyword evidence="2" id="KW-1185">Reference proteome</keyword>
<proteinExistence type="predicted"/>
<organism evidence="1 2">
    <name type="scientific">Poecilia latipinna</name>
    <name type="common">sailfin molly</name>
    <dbReference type="NCBI Taxonomy" id="48699"/>
    <lineage>
        <taxon>Eukaryota</taxon>
        <taxon>Metazoa</taxon>
        <taxon>Chordata</taxon>
        <taxon>Craniata</taxon>
        <taxon>Vertebrata</taxon>
        <taxon>Euteleostomi</taxon>
        <taxon>Actinopterygii</taxon>
        <taxon>Neopterygii</taxon>
        <taxon>Teleostei</taxon>
        <taxon>Neoteleostei</taxon>
        <taxon>Acanthomorphata</taxon>
        <taxon>Ovalentaria</taxon>
        <taxon>Atherinomorphae</taxon>
        <taxon>Cyprinodontiformes</taxon>
        <taxon>Poeciliidae</taxon>
        <taxon>Poeciliinae</taxon>
        <taxon>Poecilia</taxon>
    </lineage>
</organism>
<dbReference type="Proteomes" id="UP000261500">
    <property type="component" value="Unplaced"/>
</dbReference>
<dbReference type="Ensembl" id="ENSPLAT00000005970.1">
    <property type="protein sequence ID" value="ENSPLAP00000006605.1"/>
    <property type="gene ID" value="ENSPLAG00000008772.1"/>
</dbReference>
<evidence type="ECO:0000313" key="1">
    <source>
        <dbReference type="Ensembl" id="ENSPLAP00000006605.1"/>
    </source>
</evidence>
<name>A0A3B3TZI1_9TELE</name>
<protein>
    <submittedName>
        <fullName evidence="1">Uncharacterized protein</fullName>
    </submittedName>
</protein>
<evidence type="ECO:0000313" key="2">
    <source>
        <dbReference type="Proteomes" id="UP000261500"/>
    </source>
</evidence>